<sequence length="524" mass="57429">MADNASKSAVDPMVLAMQAHALERSLTTSRPLSASEFSYALGRREGGIGDPSTIISLECTGGYTIADDEVVLACAALRLRYPLLASNVTFLGGPHFVVNTPATLAHALHAAKAQVDFHTFEDQEKAVIALRDEWLAVDPNAALDIRERTCAFWWGRDADPRSGKYVLGLITTHFVTDNRRRLNLVRRLMDLLASPGRAQAELDAYFAQKTKPIPIPVPTEQLKPQLSADAEEAREAKIAFDELVGQYAKQPRSGITGDVSALITKELSARMLRKVWSSEETARILRACKAHGVTITHLVNVAGALSSVHDDVPSSKVATAGHKHDAVLFEFSQPMDLTAKLPQHPGGVASGDMEATIRMELYPVIICVPHSTVADQANPTSVWEVAHQFKKQNDAFVKSPYFWNFLPMYQPLTTEAYHAKLAGQPGLPFMSSLGDLKAILPARYAVQAPSATSGHAGQDGAEIRITENWTAGRIDPLSLAFHLFTFDGRLYLQFRYNKNRTSDALIEAYFNRLVDIVSRSAQDA</sequence>
<dbReference type="Gene3D" id="3.30.559.30">
    <property type="entry name" value="Nonribosomal peptide synthetase, condensation domain"/>
    <property type="match status" value="1"/>
</dbReference>
<organism evidence="1 2">
    <name type="scientific">Rhodofomes roseus</name>
    <dbReference type="NCBI Taxonomy" id="34475"/>
    <lineage>
        <taxon>Eukaryota</taxon>
        <taxon>Fungi</taxon>
        <taxon>Dikarya</taxon>
        <taxon>Basidiomycota</taxon>
        <taxon>Agaricomycotina</taxon>
        <taxon>Agaricomycetes</taxon>
        <taxon>Polyporales</taxon>
        <taxon>Rhodofomes</taxon>
    </lineage>
</organism>
<dbReference type="PANTHER" id="PTHR42034">
    <property type="entry name" value="CHROMOSOME 7, WHOLE GENOME SHOTGUN SEQUENCE-RELATED"/>
    <property type="match status" value="1"/>
</dbReference>
<dbReference type="GeneID" id="71998793"/>
<reference evidence="1 2" key="1">
    <citation type="journal article" date="2021" name="Environ. Microbiol.">
        <title>Gene family expansions and transcriptome signatures uncover fungal adaptations to wood decay.</title>
        <authorList>
            <person name="Hage H."/>
            <person name="Miyauchi S."/>
            <person name="Viragh M."/>
            <person name="Drula E."/>
            <person name="Min B."/>
            <person name="Chaduli D."/>
            <person name="Navarro D."/>
            <person name="Favel A."/>
            <person name="Norest M."/>
            <person name="Lesage-Meessen L."/>
            <person name="Balint B."/>
            <person name="Merenyi Z."/>
            <person name="de Eugenio L."/>
            <person name="Morin E."/>
            <person name="Martinez A.T."/>
            <person name="Baldrian P."/>
            <person name="Stursova M."/>
            <person name="Martinez M.J."/>
            <person name="Novotny C."/>
            <person name="Magnuson J.K."/>
            <person name="Spatafora J.W."/>
            <person name="Maurice S."/>
            <person name="Pangilinan J."/>
            <person name="Andreopoulos W."/>
            <person name="LaButti K."/>
            <person name="Hundley H."/>
            <person name="Na H."/>
            <person name="Kuo A."/>
            <person name="Barry K."/>
            <person name="Lipzen A."/>
            <person name="Henrissat B."/>
            <person name="Riley R."/>
            <person name="Ahrendt S."/>
            <person name="Nagy L.G."/>
            <person name="Grigoriev I.V."/>
            <person name="Martin F."/>
            <person name="Rosso M.N."/>
        </authorList>
    </citation>
    <scope>NUCLEOTIDE SEQUENCE [LARGE SCALE GENOMIC DNA]</scope>
    <source>
        <strain evidence="1 2">CIRM-BRFM 1785</strain>
    </source>
</reference>
<proteinExistence type="predicted"/>
<dbReference type="RefSeq" id="XP_047773881.1">
    <property type="nucleotide sequence ID" value="XM_047918061.1"/>
</dbReference>
<evidence type="ECO:0008006" key="3">
    <source>
        <dbReference type="Google" id="ProtNLM"/>
    </source>
</evidence>
<keyword evidence="2" id="KW-1185">Reference proteome</keyword>
<dbReference type="Proteomes" id="UP000814176">
    <property type="component" value="Unassembled WGS sequence"/>
</dbReference>
<dbReference type="Gene3D" id="3.30.559.10">
    <property type="entry name" value="Chloramphenicol acetyltransferase-like domain"/>
    <property type="match status" value="1"/>
</dbReference>
<gene>
    <name evidence="1" type="ORF">C8Q71DRAFT_359273</name>
</gene>
<name>A0ABQ8K1J0_9APHY</name>
<evidence type="ECO:0000313" key="1">
    <source>
        <dbReference type="EMBL" id="KAH9830586.1"/>
    </source>
</evidence>
<evidence type="ECO:0000313" key="2">
    <source>
        <dbReference type="Proteomes" id="UP000814176"/>
    </source>
</evidence>
<dbReference type="EMBL" id="JADCUA010000030">
    <property type="protein sequence ID" value="KAH9830586.1"/>
    <property type="molecule type" value="Genomic_DNA"/>
</dbReference>
<dbReference type="PANTHER" id="PTHR42034:SF1">
    <property type="entry name" value="CONDENSATION DOMAIN-CONTAINING PROTEIN"/>
    <property type="match status" value="1"/>
</dbReference>
<comment type="caution">
    <text evidence="1">The sequence shown here is derived from an EMBL/GenBank/DDBJ whole genome shotgun (WGS) entry which is preliminary data.</text>
</comment>
<dbReference type="InterPro" id="IPR023213">
    <property type="entry name" value="CAT-like_dom_sf"/>
</dbReference>
<protein>
    <recommendedName>
        <fullName evidence="3">Condensation domain-containing protein</fullName>
    </recommendedName>
</protein>
<accession>A0ABQ8K1J0</accession>